<dbReference type="EMBL" id="JAGMWT010000026">
    <property type="protein sequence ID" value="KAH7110822.1"/>
    <property type="molecule type" value="Genomic_DNA"/>
</dbReference>
<feature type="region of interest" description="Disordered" evidence="1">
    <location>
        <begin position="1036"/>
        <end position="1055"/>
    </location>
</feature>
<accession>A0A9P9I8G6</accession>
<organism evidence="2 3">
    <name type="scientific">Dendryphion nanum</name>
    <dbReference type="NCBI Taxonomy" id="256645"/>
    <lineage>
        <taxon>Eukaryota</taxon>
        <taxon>Fungi</taxon>
        <taxon>Dikarya</taxon>
        <taxon>Ascomycota</taxon>
        <taxon>Pezizomycotina</taxon>
        <taxon>Dothideomycetes</taxon>
        <taxon>Pleosporomycetidae</taxon>
        <taxon>Pleosporales</taxon>
        <taxon>Torulaceae</taxon>
        <taxon>Dendryphion</taxon>
    </lineage>
</organism>
<dbReference type="Proteomes" id="UP000700596">
    <property type="component" value="Unassembled WGS sequence"/>
</dbReference>
<proteinExistence type="predicted"/>
<dbReference type="AlphaFoldDB" id="A0A9P9I8G6"/>
<keyword evidence="3" id="KW-1185">Reference proteome</keyword>
<sequence length="1124" mass="126781">MNFQDSSVFDSPRYLVHRHAQRQLREKNGIKIASDKEDTVPFGYERMNSFCLPPIQGRGYTIQIEQEIKTSFGDNNLTTTQKFMGLAARFKLPENALHSVYPPQGHEEPTTTLPSVVFTDPSFPWERPGSEKSDELANQPDDYVRNRTPWIALFVFTEDEIKVPAANLKEIFPIDPNHKGDVTQSPTFSIPIDTLNMKHIRKTVTPLTVEENDRSDDSKTTDIILVQKPLFQALFSKYEKAGEVSLNANSPYVYNHRYLAHKRVVNTRGMALSYLQSSEGESGSFGVVYSHRAGPTNIKVPTPVYAHLVSIERVEQLKPWPLANDIEYVAMVSLHSWSYICLPPGTRTVYDDFVDLGRSITYLAPKLSNEAKSKLLNRPGVGPKLLERMQNGYTLQRYRTKTGEVTSCFMRGPLVPKKVQLPSWWNAFSMTGHDLNILDQDLGIMDISYSAAWNLGKTMAIADQAFTTALVRVRGQVVVPAKNEAQAQYAHSYGIYTSREELLKSLDQSLERLGSLHLATSQSRDVLKQRWQRPGKTSLDLSFHGKAVDASIEKHLENNAFRVAGGYQIEDGNRQDEVVHLYDEYNIPNSPDWVVVMRWLLDRMNLHGIPAHYLLTDASHLPLESMRFFNIDDSWMASFLDGALSLGNHLSQQQDDVRNNIKKAFKKYLSSPTSIHEHPPPIPRFGCFIRSGLIRKFPDLQIAVDPPESLEGQPILIRHTIMDDGLMLCLFSEPPSATRFKRLRFTQPPHQQTFEAGTNLTDTSLKMAYSRTFTHIAKPSDTENTDPIDWLECKRNQPDIDRGVIFLWDSPSIGGQPPVPLNCLLMDNLAADYLLKLNTALAKPAPKDPNQNPEDVSYFADTAPTAALMGFQQSSKSCSLHIDMLEAVCNDITNFKDDRSRVNINLEIWARLPTYIFRFWSSNQPGTIEDPGSIPTLSGEDAEGTVVSLQQDIVFSINLEDKKPGLYYVEYIQIRIPVGPPPKDQLSPLPFLKGNLTGVDSRARATMLSNLRFNPRVSYTKDNKLEIILLPRGHFQLPTGPDNPTKPNEPKSKLPVVPVSSCREVSFMLSNIKVHLLPKNVAELRVFPEIVVSYGGHPAQGVTSPETYMRIRTPPQTQEPKSDW</sequence>
<dbReference type="OrthoDB" id="3029913at2759"/>
<evidence type="ECO:0000256" key="1">
    <source>
        <dbReference type="SAM" id="MobiDB-lite"/>
    </source>
</evidence>
<reference evidence="2" key="1">
    <citation type="journal article" date="2021" name="Nat. Commun.">
        <title>Genetic determinants of endophytism in the Arabidopsis root mycobiome.</title>
        <authorList>
            <person name="Mesny F."/>
            <person name="Miyauchi S."/>
            <person name="Thiergart T."/>
            <person name="Pickel B."/>
            <person name="Atanasova L."/>
            <person name="Karlsson M."/>
            <person name="Huettel B."/>
            <person name="Barry K.W."/>
            <person name="Haridas S."/>
            <person name="Chen C."/>
            <person name="Bauer D."/>
            <person name="Andreopoulos W."/>
            <person name="Pangilinan J."/>
            <person name="LaButti K."/>
            <person name="Riley R."/>
            <person name="Lipzen A."/>
            <person name="Clum A."/>
            <person name="Drula E."/>
            <person name="Henrissat B."/>
            <person name="Kohler A."/>
            <person name="Grigoriev I.V."/>
            <person name="Martin F.M."/>
            <person name="Hacquard S."/>
        </authorList>
    </citation>
    <scope>NUCLEOTIDE SEQUENCE</scope>
    <source>
        <strain evidence="2">MPI-CAGE-CH-0243</strain>
    </source>
</reference>
<comment type="caution">
    <text evidence="2">The sequence shown here is derived from an EMBL/GenBank/DDBJ whole genome shotgun (WGS) entry which is preliminary data.</text>
</comment>
<evidence type="ECO:0000313" key="2">
    <source>
        <dbReference type="EMBL" id="KAH7110822.1"/>
    </source>
</evidence>
<evidence type="ECO:0000313" key="3">
    <source>
        <dbReference type="Proteomes" id="UP000700596"/>
    </source>
</evidence>
<gene>
    <name evidence="2" type="ORF">B0J11DRAFT_498824</name>
</gene>
<name>A0A9P9I8G6_9PLEO</name>
<protein>
    <submittedName>
        <fullName evidence="2">Uncharacterized protein</fullName>
    </submittedName>
</protein>